<dbReference type="AlphaFoldDB" id="M5CB11"/>
<dbReference type="InterPro" id="IPR036249">
    <property type="entry name" value="Thioredoxin-like_sf"/>
</dbReference>
<name>M5CB11_THACB</name>
<proteinExistence type="inferred from homology"/>
<evidence type="ECO:0000259" key="5">
    <source>
        <dbReference type="PROSITE" id="PS50404"/>
    </source>
</evidence>
<protein>
    <recommendedName>
        <fullName evidence="1">glutathione transferase</fullName>
        <ecNumber evidence="1">2.5.1.18</ecNumber>
    </recommendedName>
</protein>
<dbReference type="FunFam" id="3.40.30.10:FF:000016">
    <property type="entry name" value="Glutathione S-transferase F2"/>
    <property type="match status" value="1"/>
</dbReference>
<dbReference type="InterPro" id="IPR004046">
    <property type="entry name" value="GST_C"/>
</dbReference>
<dbReference type="SUPFAM" id="SSF52833">
    <property type="entry name" value="Thioredoxin-like"/>
    <property type="match status" value="1"/>
</dbReference>
<reference evidence="7 8" key="1">
    <citation type="journal article" date="2013" name="J. Biotechnol.">
        <title>Establishment and interpretation of the genome sequence of the phytopathogenic fungus Rhizoctonia solani AG1-IB isolate 7/3/14.</title>
        <authorList>
            <person name="Wibberg D.W."/>
            <person name="Jelonek L.J."/>
            <person name="Rupp O.R."/>
            <person name="Hennig M.H."/>
            <person name="Eikmeyer F.E."/>
            <person name="Goesmann A.G."/>
            <person name="Hartmann A.H."/>
            <person name="Borriss R.B."/>
            <person name="Grosch R.G."/>
            <person name="Puehler A.P."/>
            <person name="Schlueter A.S."/>
        </authorList>
    </citation>
    <scope>NUCLEOTIDE SEQUENCE [LARGE SCALE GENOMIC DNA]</scope>
    <source>
        <strain evidence="8">AG1-IB / isolate 7/3/14</strain>
    </source>
</reference>
<dbReference type="GO" id="GO:0043295">
    <property type="term" value="F:glutathione binding"/>
    <property type="evidence" value="ECO:0007669"/>
    <property type="project" value="TreeGrafter"/>
</dbReference>
<dbReference type="InterPro" id="IPR010987">
    <property type="entry name" value="Glutathione-S-Trfase_C-like"/>
</dbReference>
<dbReference type="GO" id="GO:0004364">
    <property type="term" value="F:glutathione transferase activity"/>
    <property type="evidence" value="ECO:0007669"/>
    <property type="project" value="UniProtKB-EC"/>
</dbReference>
<dbReference type="Pfam" id="PF02798">
    <property type="entry name" value="GST_N"/>
    <property type="match status" value="1"/>
</dbReference>
<dbReference type="GO" id="GO:0006749">
    <property type="term" value="P:glutathione metabolic process"/>
    <property type="evidence" value="ECO:0007669"/>
    <property type="project" value="TreeGrafter"/>
</dbReference>
<dbReference type="SUPFAM" id="SSF47616">
    <property type="entry name" value="GST C-terminal domain-like"/>
    <property type="match status" value="1"/>
</dbReference>
<dbReference type="PANTHER" id="PTHR43900:SF3">
    <property type="entry name" value="GLUTATHIONE S-TRANSFERASE RHO"/>
    <property type="match status" value="1"/>
</dbReference>
<organism evidence="7 8">
    <name type="scientific">Thanatephorus cucumeris (strain AG1-IB / isolate 7/3/14)</name>
    <name type="common">Lettuce bottom rot fungus</name>
    <name type="synonym">Rhizoctonia solani</name>
    <dbReference type="NCBI Taxonomy" id="1108050"/>
    <lineage>
        <taxon>Eukaryota</taxon>
        <taxon>Fungi</taxon>
        <taxon>Dikarya</taxon>
        <taxon>Basidiomycota</taxon>
        <taxon>Agaricomycotina</taxon>
        <taxon>Agaricomycetes</taxon>
        <taxon>Cantharellales</taxon>
        <taxon>Ceratobasidiaceae</taxon>
        <taxon>Rhizoctonia</taxon>
        <taxon>Rhizoctonia solani AG-1</taxon>
    </lineage>
</organism>
<keyword evidence="2 7" id="KW-0808">Transferase</keyword>
<dbReference type="InterPro" id="IPR036282">
    <property type="entry name" value="Glutathione-S-Trfase_C_sf"/>
</dbReference>
<dbReference type="PROSITE" id="PS50405">
    <property type="entry name" value="GST_CTER"/>
    <property type="match status" value="1"/>
</dbReference>
<dbReference type="GO" id="GO:0005737">
    <property type="term" value="C:cytoplasm"/>
    <property type="evidence" value="ECO:0007669"/>
    <property type="project" value="TreeGrafter"/>
</dbReference>
<evidence type="ECO:0000256" key="4">
    <source>
        <dbReference type="RuleBase" id="RU003494"/>
    </source>
</evidence>
<sequence>MFVKVYGMGMSTCTRRVLMTCHELGVEYEVKHIDLLKGEHKDPDYITNMQPFGSIPDEDGTRIFESRAIARYLVAKYGKDSTLVPSPSDPKAYGLFEQAASIEYSTFDPAASGVYLEYLHARLDRREPDTKLIEKNQQTLLTKFEAYDRILAKQKYLAGDIFTLADLFHVPYGKATEAYAPGIFDSQPNVKRWWTEITARESWRAVADLK</sequence>
<evidence type="ECO:0000313" key="7">
    <source>
        <dbReference type="EMBL" id="CCO33017.1"/>
    </source>
</evidence>
<dbReference type="SFLD" id="SFLDS00019">
    <property type="entry name" value="Glutathione_Transferase_(cytos"/>
    <property type="match status" value="1"/>
</dbReference>
<dbReference type="Proteomes" id="UP000012065">
    <property type="component" value="Unassembled WGS sequence"/>
</dbReference>
<comment type="caution">
    <text evidence="7">The sequence shown here is derived from an EMBL/GenBank/DDBJ whole genome shotgun (WGS) entry which is preliminary data.</text>
</comment>
<feature type="domain" description="GST C-terminal" evidence="6">
    <location>
        <begin position="89"/>
        <end position="210"/>
    </location>
</feature>
<dbReference type="Gene3D" id="3.40.30.10">
    <property type="entry name" value="Glutaredoxin"/>
    <property type="match status" value="1"/>
</dbReference>
<evidence type="ECO:0000256" key="1">
    <source>
        <dbReference type="ARBA" id="ARBA00012452"/>
    </source>
</evidence>
<comment type="similarity">
    <text evidence="4">Belongs to the GST superfamily.</text>
</comment>
<feature type="domain" description="GST N-terminal" evidence="5">
    <location>
        <begin position="1"/>
        <end position="81"/>
    </location>
</feature>
<dbReference type="SFLD" id="SFLDG00358">
    <property type="entry name" value="Main_(cytGST)"/>
    <property type="match status" value="1"/>
</dbReference>
<dbReference type="EMBL" id="CAOJ01010806">
    <property type="protein sequence ID" value="CCO33017.1"/>
    <property type="molecule type" value="Genomic_DNA"/>
</dbReference>
<dbReference type="Pfam" id="PF00043">
    <property type="entry name" value="GST_C"/>
    <property type="match status" value="1"/>
</dbReference>
<dbReference type="PANTHER" id="PTHR43900">
    <property type="entry name" value="GLUTATHIONE S-TRANSFERASE RHO"/>
    <property type="match status" value="1"/>
</dbReference>
<accession>M5CB11</accession>
<dbReference type="CDD" id="cd03053">
    <property type="entry name" value="GST_N_Phi"/>
    <property type="match status" value="1"/>
</dbReference>
<dbReference type="Gene3D" id="1.20.1050.10">
    <property type="match status" value="1"/>
</dbReference>
<dbReference type="InterPro" id="IPR040079">
    <property type="entry name" value="Glutathione_S-Trfase"/>
</dbReference>
<gene>
    <name evidence="7" type="ORF">BN14_07085</name>
</gene>
<evidence type="ECO:0000256" key="2">
    <source>
        <dbReference type="ARBA" id="ARBA00022679"/>
    </source>
</evidence>
<dbReference type="HOGENOM" id="CLU_011226_5_1_1"/>
<evidence type="ECO:0000256" key="3">
    <source>
        <dbReference type="ARBA" id="ARBA00047960"/>
    </source>
</evidence>
<evidence type="ECO:0000313" key="8">
    <source>
        <dbReference type="Proteomes" id="UP000012065"/>
    </source>
</evidence>
<evidence type="ECO:0000259" key="6">
    <source>
        <dbReference type="PROSITE" id="PS50405"/>
    </source>
</evidence>
<comment type="catalytic activity">
    <reaction evidence="3">
        <text>RX + glutathione = an S-substituted glutathione + a halide anion + H(+)</text>
        <dbReference type="Rhea" id="RHEA:16437"/>
        <dbReference type="ChEBI" id="CHEBI:15378"/>
        <dbReference type="ChEBI" id="CHEBI:16042"/>
        <dbReference type="ChEBI" id="CHEBI:17792"/>
        <dbReference type="ChEBI" id="CHEBI:57925"/>
        <dbReference type="ChEBI" id="CHEBI:90779"/>
        <dbReference type="EC" id="2.5.1.18"/>
    </reaction>
</comment>
<dbReference type="InterPro" id="IPR004045">
    <property type="entry name" value="Glutathione_S-Trfase_N"/>
</dbReference>
<dbReference type="PROSITE" id="PS50404">
    <property type="entry name" value="GST_NTER"/>
    <property type="match status" value="1"/>
</dbReference>
<dbReference type="EC" id="2.5.1.18" evidence="1"/>